<dbReference type="Gene3D" id="3.40.630.30">
    <property type="match status" value="1"/>
</dbReference>
<dbReference type="OMA" id="ECMVRND"/>
<dbReference type="AlphaFoldDB" id="A8PBW3"/>
<evidence type="ECO:0000313" key="4">
    <source>
        <dbReference type="Proteomes" id="UP000001861"/>
    </source>
</evidence>
<dbReference type="PROSITE" id="PS51186">
    <property type="entry name" value="GNAT"/>
    <property type="match status" value="1"/>
</dbReference>
<protein>
    <recommendedName>
        <fullName evidence="2">N-acetyltransferase domain-containing protein</fullName>
    </recommendedName>
</protein>
<dbReference type="PANTHER" id="PTHR43441">
    <property type="entry name" value="RIBOSOMAL-PROTEIN-SERINE ACETYLTRANSFERASE"/>
    <property type="match status" value="1"/>
</dbReference>
<proteinExistence type="predicted"/>
<dbReference type="SUPFAM" id="SSF55729">
    <property type="entry name" value="Acyl-CoA N-acyltransferases (Nat)"/>
    <property type="match status" value="1"/>
</dbReference>
<dbReference type="InterPro" id="IPR016181">
    <property type="entry name" value="Acyl_CoA_acyltransferase"/>
</dbReference>
<dbReference type="OrthoDB" id="41238at2759"/>
<evidence type="ECO:0000256" key="1">
    <source>
        <dbReference type="SAM" id="MobiDB-lite"/>
    </source>
</evidence>
<keyword evidence="4" id="KW-1185">Reference proteome</keyword>
<evidence type="ECO:0000259" key="2">
    <source>
        <dbReference type="PROSITE" id="PS51186"/>
    </source>
</evidence>
<comment type="caution">
    <text evidence="3">The sequence shown here is derived from an EMBL/GenBank/DDBJ whole genome shotgun (WGS) entry which is preliminary data.</text>
</comment>
<dbReference type="KEGG" id="cci:CC1G_12758"/>
<feature type="domain" description="N-acetyltransferase" evidence="2">
    <location>
        <begin position="53"/>
        <end position="224"/>
    </location>
</feature>
<dbReference type="Pfam" id="PF13302">
    <property type="entry name" value="Acetyltransf_3"/>
    <property type="match status" value="1"/>
</dbReference>
<sequence>MSDPEPYDVNFCFPVPSVLENERVKLVPFIPSIHTSAFFPSFQQYPQLTKYFIHGPLLTLAVFEEWVESERRDPTKLLFAVFDKTRRSPMPHEVQGQRLLGDDSTASRGSDGAPAGTIGLLSASPQNLSVEIGRVKIFPPYQRTHVASNAVGLLLQYTLNTPIPPTGMNGEAHSCGISGLGLRRVTWVSHPLNEPSIRLARRLGFKLEATLRWDRALPPGKEDASNGHGIRCGDPKRDWTGWDTVLLSICWDDWELDGGRERVEEDMRRVR</sequence>
<dbReference type="VEuPathDB" id="FungiDB:CC1G_12758"/>
<dbReference type="InParanoid" id="A8PBW3"/>
<dbReference type="GO" id="GO:0008999">
    <property type="term" value="F:protein-N-terminal-alanine acetyltransferase activity"/>
    <property type="evidence" value="ECO:0007669"/>
    <property type="project" value="TreeGrafter"/>
</dbReference>
<organism evidence="3 4">
    <name type="scientific">Coprinopsis cinerea (strain Okayama-7 / 130 / ATCC MYA-4618 / FGSC 9003)</name>
    <name type="common">Inky cap fungus</name>
    <name type="synonym">Hormographiella aspergillata</name>
    <dbReference type="NCBI Taxonomy" id="240176"/>
    <lineage>
        <taxon>Eukaryota</taxon>
        <taxon>Fungi</taxon>
        <taxon>Dikarya</taxon>
        <taxon>Basidiomycota</taxon>
        <taxon>Agaricomycotina</taxon>
        <taxon>Agaricomycetes</taxon>
        <taxon>Agaricomycetidae</taxon>
        <taxon>Agaricales</taxon>
        <taxon>Agaricineae</taxon>
        <taxon>Psathyrellaceae</taxon>
        <taxon>Coprinopsis</taxon>
    </lineage>
</organism>
<reference evidence="3 4" key="1">
    <citation type="journal article" date="2010" name="Proc. Natl. Acad. Sci. U.S.A.">
        <title>Insights into evolution of multicellular fungi from the assembled chromosomes of the mushroom Coprinopsis cinerea (Coprinus cinereus).</title>
        <authorList>
            <person name="Stajich J.E."/>
            <person name="Wilke S.K."/>
            <person name="Ahren D."/>
            <person name="Au C.H."/>
            <person name="Birren B.W."/>
            <person name="Borodovsky M."/>
            <person name="Burns C."/>
            <person name="Canback B."/>
            <person name="Casselton L.A."/>
            <person name="Cheng C.K."/>
            <person name="Deng J."/>
            <person name="Dietrich F.S."/>
            <person name="Fargo D.C."/>
            <person name="Farman M.L."/>
            <person name="Gathman A.C."/>
            <person name="Goldberg J."/>
            <person name="Guigo R."/>
            <person name="Hoegger P.J."/>
            <person name="Hooker J.B."/>
            <person name="Huggins A."/>
            <person name="James T.Y."/>
            <person name="Kamada T."/>
            <person name="Kilaru S."/>
            <person name="Kodira C."/>
            <person name="Kues U."/>
            <person name="Kupfer D."/>
            <person name="Kwan H.S."/>
            <person name="Lomsadze A."/>
            <person name="Li W."/>
            <person name="Lilly W.W."/>
            <person name="Ma L.J."/>
            <person name="Mackey A.J."/>
            <person name="Manning G."/>
            <person name="Martin F."/>
            <person name="Muraguchi H."/>
            <person name="Natvig D.O."/>
            <person name="Palmerini H."/>
            <person name="Ramesh M.A."/>
            <person name="Rehmeyer C.J."/>
            <person name="Roe B.A."/>
            <person name="Shenoy N."/>
            <person name="Stanke M."/>
            <person name="Ter-Hovhannisyan V."/>
            <person name="Tunlid A."/>
            <person name="Velagapudi R."/>
            <person name="Vision T.J."/>
            <person name="Zeng Q."/>
            <person name="Zolan M.E."/>
            <person name="Pukkila P.J."/>
        </authorList>
    </citation>
    <scope>NUCLEOTIDE SEQUENCE [LARGE SCALE GENOMIC DNA]</scope>
    <source>
        <strain evidence="4">Okayama-7 / 130 / ATCC MYA-4618 / FGSC 9003</strain>
    </source>
</reference>
<dbReference type="InterPro" id="IPR051908">
    <property type="entry name" value="Ribosomal_N-acetyltransferase"/>
</dbReference>
<dbReference type="PANTHER" id="PTHR43441:SF5">
    <property type="entry name" value="FAMILY ACETYLTRANSFERASE, PUTATIVE-RELATED"/>
    <property type="match status" value="1"/>
</dbReference>
<dbReference type="GeneID" id="6016912"/>
<evidence type="ECO:0000313" key="3">
    <source>
        <dbReference type="EMBL" id="EAU81539.1"/>
    </source>
</evidence>
<dbReference type="Proteomes" id="UP000001861">
    <property type="component" value="Unassembled WGS sequence"/>
</dbReference>
<dbReference type="InterPro" id="IPR000182">
    <property type="entry name" value="GNAT_dom"/>
</dbReference>
<name>A8PBW3_COPC7</name>
<dbReference type="GO" id="GO:1990189">
    <property type="term" value="F:protein N-terminal-serine acetyltransferase activity"/>
    <property type="evidence" value="ECO:0007669"/>
    <property type="project" value="TreeGrafter"/>
</dbReference>
<accession>A8PBW3</accession>
<gene>
    <name evidence="3" type="ORF">CC1G_12758</name>
</gene>
<dbReference type="eggNOG" id="ENOG502S4YT">
    <property type="taxonomic scope" value="Eukaryota"/>
</dbReference>
<dbReference type="RefSeq" id="XP_001840281.1">
    <property type="nucleotide sequence ID" value="XM_001840229.1"/>
</dbReference>
<dbReference type="EMBL" id="AACS02000004">
    <property type="protein sequence ID" value="EAU81539.1"/>
    <property type="molecule type" value="Genomic_DNA"/>
</dbReference>
<feature type="region of interest" description="Disordered" evidence="1">
    <location>
        <begin position="89"/>
        <end position="116"/>
    </location>
</feature>